<feature type="compositionally biased region" description="Basic and acidic residues" evidence="3">
    <location>
        <begin position="71"/>
        <end position="96"/>
    </location>
</feature>
<organism evidence="5 6">
    <name type="scientific">Portunus trituberculatus</name>
    <name type="common">Swimming crab</name>
    <name type="synonym">Neptunus trituberculatus</name>
    <dbReference type="NCBI Taxonomy" id="210409"/>
    <lineage>
        <taxon>Eukaryota</taxon>
        <taxon>Metazoa</taxon>
        <taxon>Ecdysozoa</taxon>
        <taxon>Arthropoda</taxon>
        <taxon>Crustacea</taxon>
        <taxon>Multicrustacea</taxon>
        <taxon>Malacostraca</taxon>
        <taxon>Eumalacostraca</taxon>
        <taxon>Eucarida</taxon>
        <taxon>Decapoda</taxon>
        <taxon>Pleocyemata</taxon>
        <taxon>Brachyura</taxon>
        <taxon>Eubrachyura</taxon>
        <taxon>Portunoidea</taxon>
        <taxon>Portunidae</taxon>
        <taxon>Portuninae</taxon>
        <taxon>Portunus</taxon>
    </lineage>
</organism>
<comment type="subcellular location">
    <subcellularLocation>
        <location evidence="1 2">Nucleus</location>
    </subcellularLocation>
</comment>
<proteinExistence type="predicted"/>
<evidence type="ECO:0000313" key="6">
    <source>
        <dbReference type="Proteomes" id="UP000324222"/>
    </source>
</evidence>
<feature type="compositionally biased region" description="Acidic residues" evidence="3">
    <location>
        <begin position="100"/>
        <end position="112"/>
    </location>
</feature>
<dbReference type="EMBL" id="VSRR010000006">
    <property type="protein sequence ID" value="MPC07694.1"/>
    <property type="molecule type" value="Genomic_DNA"/>
</dbReference>
<evidence type="ECO:0000256" key="3">
    <source>
        <dbReference type="SAM" id="MobiDB-lite"/>
    </source>
</evidence>
<evidence type="ECO:0000256" key="1">
    <source>
        <dbReference type="ARBA" id="ARBA00004123"/>
    </source>
</evidence>
<reference evidence="5 6" key="1">
    <citation type="submission" date="2019-05" db="EMBL/GenBank/DDBJ databases">
        <title>Another draft genome of Portunus trituberculatus and its Hox gene families provides insights of decapod evolution.</title>
        <authorList>
            <person name="Jeong J.-H."/>
            <person name="Song I."/>
            <person name="Kim S."/>
            <person name="Choi T."/>
            <person name="Kim D."/>
            <person name="Ryu S."/>
            <person name="Kim W."/>
        </authorList>
    </citation>
    <scope>NUCLEOTIDE SEQUENCE [LARGE SCALE GENOMIC DNA]</scope>
    <source>
        <tissue evidence="5">Muscle</tissue>
    </source>
</reference>
<dbReference type="SUPFAM" id="SSF46689">
    <property type="entry name" value="Homeodomain-like"/>
    <property type="match status" value="1"/>
</dbReference>
<comment type="caution">
    <text evidence="5">The sequence shown here is derived from an EMBL/GenBank/DDBJ whole genome shotgun (WGS) entry which is preliminary data.</text>
</comment>
<keyword evidence="2" id="KW-0539">Nucleus</keyword>
<sequence length="123" mass="13647">MKLGVITRGECLVTRCSPSTKSSPSLAARQLRGGTTDDIREAGKVKVWFQNRRTKHKRVQQEEEQQSGGSSKKDGTREDTDGSKSDSTKAEDKDDLSMIEYDEDDVMSDEDCDPRGQESSAQT</sequence>
<gene>
    <name evidence="5" type="primary">ems_0</name>
    <name evidence="5" type="ORF">E2C01_000260</name>
</gene>
<dbReference type="Proteomes" id="UP000324222">
    <property type="component" value="Unassembled WGS sequence"/>
</dbReference>
<dbReference type="Gene3D" id="1.10.10.60">
    <property type="entry name" value="Homeodomain-like"/>
    <property type="match status" value="1"/>
</dbReference>
<dbReference type="OrthoDB" id="6159439at2759"/>
<name>A0A5B7CG61_PORTR</name>
<evidence type="ECO:0000256" key="2">
    <source>
        <dbReference type="PROSITE-ProRule" id="PRU00108"/>
    </source>
</evidence>
<keyword evidence="6" id="KW-1185">Reference proteome</keyword>
<dbReference type="PROSITE" id="PS50071">
    <property type="entry name" value="HOMEOBOX_2"/>
    <property type="match status" value="1"/>
</dbReference>
<feature type="region of interest" description="Disordered" evidence="3">
    <location>
        <begin position="15"/>
        <end position="123"/>
    </location>
</feature>
<evidence type="ECO:0000313" key="5">
    <source>
        <dbReference type="EMBL" id="MPC07694.1"/>
    </source>
</evidence>
<keyword evidence="2" id="KW-0371">Homeobox</keyword>
<dbReference type="InterPro" id="IPR009057">
    <property type="entry name" value="Homeodomain-like_sf"/>
</dbReference>
<feature type="compositionally biased region" description="Polar residues" evidence="3">
    <location>
        <begin position="16"/>
        <end position="25"/>
    </location>
</feature>
<protein>
    <submittedName>
        <fullName evidence="5">Homeotic protein empty spiracles</fullName>
    </submittedName>
</protein>
<feature type="compositionally biased region" description="Basic and acidic residues" evidence="3">
    <location>
        <begin position="35"/>
        <end position="44"/>
    </location>
</feature>
<accession>A0A5B7CG61</accession>
<dbReference type="GO" id="GO:0003677">
    <property type="term" value="F:DNA binding"/>
    <property type="evidence" value="ECO:0007669"/>
    <property type="project" value="UniProtKB-UniRule"/>
</dbReference>
<dbReference type="GO" id="GO:0005634">
    <property type="term" value="C:nucleus"/>
    <property type="evidence" value="ECO:0007669"/>
    <property type="project" value="UniProtKB-SubCell"/>
</dbReference>
<keyword evidence="2" id="KW-0238">DNA-binding</keyword>
<feature type="domain" description="Homeobox" evidence="4">
    <location>
        <begin position="44"/>
        <end position="59"/>
    </location>
</feature>
<dbReference type="AlphaFoldDB" id="A0A5B7CG61"/>
<dbReference type="InterPro" id="IPR001356">
    <property type="entry name" value="HD"/>
</dbReference>
<dbReference type="CDD" id="cd00086">
    <property type="entry name" value="homeodomain"/>
    <property type="match status" value="1"/>
</dbReference>
<evidence type="ECO:0000259" key="4">
    <source>
        <dbReference type="PROSITE" id="PS50071"/>
    </source>
</evidence>
<feature type="DNA-binding region" description="Homeobox" evidence="2">
    <location>
        <begin position="46"/>
        <end position="60"/>
    </location>
</feature>